<reference evidence="1 2" key="1">
    <citation type="submission" date="2014-04" db="EMBL/GenBank/DDBJ databases">
        <authorList>
            <consortium name="DOE Joint Genome Institute"/>
            <person name="Kuo A."/>
            <person name="Kohler A."/>
            <person name="Nagy L.G."/>
            <person name="Floudas D."/>
            <person name="Copeland A."/>
            <person name="Barry K.W."/>
            <person name="Cichocki N."/>
            <person name="Veneault-Fourrey C."/>
            <person name="LaButti K."/>
            <person name="Lindquist E.A."/>
            <person name="Lipzen A."/>
            <person name="Lundell T."/>
            <person name="Morin E."/>
            <person name="Murat C."/>
            <person name="Sun H."/>
            <person name="Tunlid A."/>
            <person name="Henrissat B."/>
            <person name="Grigoriev I.V."/>
            <person name="Hibbett D.S."/>
            <person name="Martin F."/>
            <person name="Nordberg H.P."/>
            <person name="Cantor M.N."/>
            <person name="Hua S.X."/>
        </authorList>
    </citation>
    <scope>NUCLEOTIDE SEQUENCE [LARGE SCALE GENOMIC DNA]</scope>
    <source>
        <strain evidence="1 2">LaAM-08-1</strain>
    </source>
</reference>
<proteinExistence type="predicted"/>
<evidence type="ECO:0000313" key="1">
    <source>
        <dbReference type="EMBL" id="KIJ92407.1"/>
    </source>
</evidence>
<dbReference type="EMBL" id="KN838912">
    <property type="protein sequence ID" value="KIJ92407.1"/>
    <property type="molecule type" value="Genomic_DNA"/>
</dbReference>
<protein>
    <submittedName>
        <fullName evidence="1">Uncharacterized protein</fullName>
    </submittedName>
</protein>
<keyword evidence="2" id="KW-1185">Reference proteome</keyword>
<organism evidence="1 2">
    <name type="scientific">Laccaria amethystina LaAM-08-1</name>
    <dbReference type="NCBI Taxonomy" id="1095629"/>
    <lineage>
        <taxon>Eukaryota</taxon>
        <taxon>Fungi</taxon>
        <taxon>Dikarya</taxon>
        <taxon>Basidiomycota</taxon>
        <taxon>Agaricomycotina</taxon>
        <taxon>Agaricomycetes</taxon>
        <taxon>Agaricomycetidae</taxon>
        <taxon>Agaricales</taxon>
        <taxon>Agaricineae</taxon>
        <taxon>Hydnangiaceae</taxon>
        <taxon>Laccaria</taxon>
    </lineage>
</organism>
<dbReference type="STRING" id="1095629.A0A0C9X7R6"/>
<dbReference type="OrthoDB" id="3270804at2759"/>
<dbReference type="Proteomes" id="UP000054477">
    <property type="component" value="Unassembled WGS sequence"/>
</dbReference>
<reference evidence="2" key="2">
    <citation type="submission" date="2015-01" db="EMBL/GenBank/DDBJ databases">
        <title>Evolutionary Origins and Diversification of the Mycorrhizal Mutualists.</title>
        <authorList>
            <consortium name="DOE Joint Genome Institute"/>
            <consortium name="Mycorrhizal Genomics Consortium"/>
            <person name="Kohler A."/>
            <person name="Kuo A."/>
            <person name="Nagy L.G."/>
            <person name="Floudas D."/>
            <person name="Copeland A."/>
            <person name="Barry K.W."/>
            <person name="Cichocki N."/>
            <person name="Veneault-Fourrey C."/>
            <person name="LaButti K."/>
            <person name="Lindquist E.A."/>
            <person name="Lipzen A."/>
            <person name="Lundell T."/>
            <person name="Morin E."/>
            <person name="Murat C."/>
            <person name="Riley R."/>
            <person name="Ohm R."/>
            <person name="Sun H."/>
            <person name="Tunlid A."/>
            <person name="Henrissat B."/>
            <person name="Grigoriev I.V."/>
            <person name="Hibbett D.S."/>
            <person name="Martin F."/>
        </authorList>
    </citation>
    <scope>NUCLEOTIDE SEQUENCE [LARGE SCALE GENOMIC DNA]</scope>
    <source>
        <strain evidence="2">LaAM-08-1</strain>
    </source>
</reference>
<evidence type="ECO:0000313" key="2">
    <source>
        <dbReference type="Proteomes" id="UP000054477"/>
    </source>
</evidence>
<name>A0A0C9X7R6_9AGAR</name>
<sequence length="260" mass="26473">MVTLTDDGAHGSSPLPASIAIDELFARLEIGPRSARTILRALLQTAYSDIRAPVPDFHGDALEVLGFGAGDPNYAPVSDDEEIVVIDPTTSLDASAATLRPASPADSVASSATSATANCAAPVASATGTASAGTPDAANTTAPVAAITATLPPTGSLTTSTAFLYSPNYVLPSNAPKNAILPPPSLVTPIYGYHVPGPNESGPYYMASRGRNIGIFSGWEILSPFVTGVSHSAYSKVSSIQEGHTRVAAAINAGFATYLT</sequence>
<dbReference type="AlphaFoldDB" id="A0A0C9X7R6"/>
<gene>
    <name evidence="1" type="ORF">K443DRAFT_13626</name>
</gene>
<accession>A0A0C9X7R6</accession>
<dbReference type="HOGENOM" id="CLU_078287_0_0_1"/>